<dbReference type="AlphaFoldDB" id="A0A418V4P6"/>
<proteinExistence type="predicted"/>
<sequence>MSRALSSLLAYFTPLASEVHTDAGVVTLLTPETNILALNATYCEATCPAQPRSPLLLGTQVLPGRDVGGLRVGVYEPWLEDSKIVVEQVSRLQLATWAGVLAEAYDTPAWAAPIARHLGHKLEGDVQSVLLLAYGASETLGALLWREGQAHLWGTLDGAVDVPLLNAAAELDTSPLLVSVPDQSRVAVQEAEVVTFTLTGP</sequence>
<dbReference type="EMBL" id="QYUJ01000014">
    <property type="protein sequence ID" value="RJF71074.1"/>
    <property type="molecule type" value="Genomic_DNA"/>
</dbReference>
<keyword evidence="2" id="KW-1185">Reference proteome</keyword>
<reference evidence="1 2" key="1">
    <citation type="submission" date="2018-09" db="EMBL/GenBank/DDBJ databases">
        <authorList>
            <person name="Zhu H."/>
        </authorList>
    </citation>
    <scope>NUCLEOTIDE SEQUENCE [LARGE SCALE GENOMIC DNA]</scope>
    <source>
        <strain evidence="1 2">K2S05-167</strain>
    </source>
</reference>
<comment type="caution">
    <text evidence="1">The sequence shown here is derived from an EMBL/GenBank/DDBJ whole genome shotgun (WGS) entry which is preliminary data.</text>
</comment>
<organism evidence="1 2">
    <name type="scientific">Deinococcus cavernae</name>
    <dbReference type="NCBI Taxonomy" id="2320857"/>
    <lineage>
        <taxon>Bacteria</taxon>
        <taxon>Thermotogati</taxon>
        <taxon>Deinococcota</taxon>
        <taxon>Deinococci</taxon>
        <taxon>Deinococcales</taxon>
        <taxon>Deinococcaceae</taxon>
        <taxon>Deinococcus</taxon>
    </lineage>
</organism>
<protein>
    <submittedName>
        <fullName evidence="1">Uncharacterized protein</fullName>
    </submittedName>
</protein>
<name>A0A418V4P6_9DEIO</name>
<gene>
    <name evidence="1" type="ORF">D3875_05235</name>
</gene>
<evidence type="ECO:0000313" key="2">
    <source>
        <dbReference type="Proteomes" id="UP000286287"/>
    </source>
</evidence>
<accession>A0A418V4P6</accession>
<dbReference type="Proteomes" id="UP000286287">
    <property type="component" value="Unassembled WGS sequence"/>
</dbReference>
<dbReference type="OrthoDB" id="64732at2"/>
<evidence type="ECO:0000313" key="1">
    <source>
        <dbReference type="EMBL" id="RJF71074.1"/>
    </source>
</evidence>
<dbReference type="RefSeq" id="WP_119761825.1">
    <property type="nucleotide sequence ID" value="NZ_QYUJ01000014.1"/>
</dbReference>